<dbReference type="GO" id="GO:0004175">
    <property type="term" value="F:endopeptidase activity"/>
    <property type="evidence" value="ECO:0007669"/>
    <property type="project" value="TreeGrafter"/>
</dbReference>
<sequence>MRKVVVRSLAVLGIVAVPVVSALALQREQTAPADLDLIGGVIQLVQRAYVHPIASDELTKDALKGMLNRLDPHSDYMDEKEFKDMQTDMSGQFGGLGMQISAQGGIPRVVSPIDGTPAARAKLEPGDLIIKVGTASTQGMSLRNVVDMLRGTPGTKVTITILRGKEDPFDVTLTREIIKVASVKSEMKPDGVGYIRISQFGQDTAEGFTAALAKLKGDAKDGGLKGLVIDLRNDPGGLLNAAVSVAGDLLNGGTVVSIRGRQSDDQRVFSAPSRGDKLPGVPVVVLINGASASASEIVAGALQDRKRATVMGTTSFGKGSVQTVIPIKGHGAVRLTTALYYTPAGRSIQDEGIVPDVIQEAPKDQQISGGPLIRESALHGAIANPGKLGKPDATADKPVPKPGEPADDKIKAATSAPIKADLIGKPEDAQLNAALALVLKKDAASK</sequence>
<protein>
    <submittedName>
        <fullName evidence="9">Peptidase S41</fullName>
    </submittedName>
</protein>
<evidence type="ECO:0000313" key="10">
    <source>
        <dbReference type="Proteomes" id="UP000248134"/>
    </source>
</evidence>
<dbReference type="GO" id="GO:0030288">
    <property type="term" value="C:outer membrane-bounded periplasmic space"/>
    <property type="evidence" value="ECO:0007669"/>
    <property type="project" value="TreeGrafter"/>
</dbReference>
<dbReference type="InterPro" id="IPR005151">
    <property type="entry name" value="Tail-specific_protease"/>
</dbReference>
<evidence type="ECO:0000313" key="9">
    <source>
        <dbReference type="EMBL" id="PZA11191.1"/>
    </source>
</evidence>
<dbReference type="CDD" id="cd07560">
    <property type="entry name" value="Peptidase_S41_CPP"/>
    <property type="match status" value="1"/>
</dbReference>
<dbReference type="Pfam" id="PF22694">
    <property type="entry name" value="CtpB_N-like"/>
    <property type="match status" value="1"/>
</dbReference>
<dbReference type="InterPro" id="IPR055210">
    <property type="entry name" value="CtpA/B_N"/>
</dbReference>
<evidence type="ECO:0000256" key="3">
    <source>
        <dbReference type="ARBA" id="ARBA00022801"/>
    </source>
</evidence>
<proteinExistence type="inferred from homology"/>
<dbReference type="InterPro" id="IPR001478">
    <property type="entry name" value="PDZ"/>
</dbReference>
<name>A0A323UFG0_RHOPL</name>
<dbReference type="SUPFAM" id="SSF50156">
    <property type="entry name" value="PDZ domain-like"/>
    <property type="match status" value="1"/>
</dbReference>
<dbReference type="GO" id="GO:0008236">
    <property type="term" value="F:serine-type peptidase activity"/>
    <property type="evidence" value="ECO:0007669"/>
    <property type="project" value="UniProtKB-KW"/>
</dbReference>
<dbReference type="InterPro" id="IPR036034">
    <property type="entry name" value="PDZ_sf"/>
</dbReference>
<feature type="region of interest" description="Disordered" evidence="6">
    <location>
        <begin position="383"/>
        <end position="409"/>
    </location>
</feature>
<dbReference type="FunFam" id="2.30.42.10:FF:000063">
    <property type="entry name" value="Peptidase, S41 family"/>
    <property type="match status" value="1"/>
</dbReference>
<dbReference type="SMART" id="SM00245">
    <property type="entry name" value="TSPc"/>
    <property type="match status" value="1"/>
</dbReference>
<keyword evidence="2 5" id="KW-0645">Protease</keyword>
<dbReference type="CDD" id="cd06782">
    <property type="entry name" value="cpPDZ_CPP-like"/>
    <property type="match status" value="1"/>
</dbReference>
<organism evidence="9 10">
    <name type="scientific">Rhodopseudomonas palustris</name>
    <dbReference type="NCBI Taxonomy" id="1076"/>
    <lineage>
        <taxon>Bacteria</taxon>
        <taxon>Pseudomonadati</taxon>
        <taxon>Pseudomonadota</taxon>
        <taxon>Alphaproteobacteria</taxon>
        <taxon>Hyphomicrobiales</taxon>
        <taxon>Nitrobacteraceae</taxon>
        <taxon>Rhodopseudomonas</taxon>
    </lineage>
</organism>
<feature type="domain" description="PDZ" evidence="8">
    <location>
        <begin position="82"/>
        <end position="154"/>
    </location>
</feature>
<dbReference type="Proteomes" id="UP000248134">
    <property type="component" value="Unassembled WGS sequence"/>
</dbReference>
<reference evidence="9 10" key="1">
    <citation type="submission" date="2018-06" db="EMBL/GenBank/DDBJ databases">
        <title>Draft Whole-Genome Sequence of the purple photosynthetic bacterium Rhodospeudomonas palustris XCP.</title>
        <authorList>
            <person name="Rayyan A."/>
            <person name="Meyer T.E."/>
            <person name="Kyndt J.A."/>
        </authorList>
    </citation>
    <scope>NUCLEOTIDE SEQUENCE [LARGE SCALE GENOMIC DNA]</scope>
    <source>
        <strain evidence="9 10">XCP</strain>
    </source>
</reference>
<evidence type="ECO:0000259" key="8">
    <source>
        <dbReference type="PROSITE" id="PS50106"/>
    </source>
</evidence>
<dbReference type="Pfam" id="PF03572">
    <property type="entry name" value="Peptidase_S41"/>
    <property type="match status" value="1"/>
</dbReference>
<keyword evidence="7" id="KW-0732">Signal</keyword>
<feature type="chain" id="PRO_5016245460" evidence="7">
    <location>
        <begin position="25"/>
        <end position="446"/>
    </location>
</feature>
<keyword evidence="4 5" id="KW-0720">Serine protease</keyword>
<dbReference type="Pfam" id="PF17820">
    <property type="entry name" value="PDZ_6"/>
    <property type="match status" value="1"/>
</dbReference>
<dbReference type="PANTHER" id="PTHR32060">
    <property type="entry name" value="TAIL-SPECIFIC PROTEASE"/>
    <property type="match status" value="1"/>
</dbReference>
<evidence type="ECO:0000256" key="1">
    <source>
        <dbReference type="ARBA" id="ARBA00009179"/>
    </source>
</evidence>
<dbReference type="SMART" id="SM00228">
    <property type="entry name" value="PDZ"/>
    <property type="match status" value="1"/>
</dbReference>
<evidence type="ECO:0000256" key="4">
    <source>
        <dbReference type="ARBA" id="ARBA00022825"/>
    </source>
</evidence>
<dbReference type="EMBL" id="QKQS01000023">
    <property type="protein sequence ID" value="PZA11191.1"/>
    <property type="molecule type" value="Genomic_DNA"/>
</dbReference>
<keyword evidence="3 5" id="KW-0378">Hydrolase</keyword>
<gene>
    <name evidence="9" type="ORF">DNX69_17965</name>
</gene>
<evidence type="ECO:0000256" key="7">
    <source>
        <dbReference type="SAM" id="SignalP"/>
    </source>
</evidence>
<evidence type="ECO:0000256" key="5">
    <source>
        <dbReference type="RuleBase" id="RU004404"/>
    </source>
</evidence>
<dbReference type="GO" id="GO:0006508">
    <property type="term" value="P:proteolysis"/>
    <property type="evidence" value="ECO:0007669"/>
    <property type="project" value="UniProtKB-KW"/>
</dbReference>
<dbReference type="PANTHER" id="PTHR32060:SF30">
    <property type="entry name" value="CARBOXY-TERMINAL PROCESSING PROTEASE CTPA"/>
    <property type="match status" value="1"/>
</dbReference>
<dbReference type="InterPro" id="IPR029045">
    <property type="entry name" value="ClpP/crotonase-like_dom_sf"/>
</dbReference>
<evidence type="ECO:0000256" key="6">
    <source>
        <dbReference type="SAM" id="MobiDB-lite"/>
    </source>
</evidence>
<dbReference type="RefSeq" id="WP_110787279.1">
    <property type="nucleotide sequence ID" value="NZ_QKQS01000023.1"/>
</dbReference>
<dbReference type="Gene3D" id="2.30.42.10">
    <property type="match status" value="1"/>
</dbReference>
<dbReference type="Gene3D" id="3.30.750.44">
    <property type="match status" value="1"/>
</dbReference>
<dbReference type="InterPro" id="IPR004447">
    <property type="entry name" value="Peptidase_S41A"/>
</dbReference>
<dbReference type="SUPFAM" id="SSF52096">
    <property type="entry name" value="ClpP/crotonase"/>
    <property type="match status" value="1"/>
</dbReference>
<dbReference type="InterPro" id="IPR041489">
    <property type="entry name" value="PDZ_6"/>
</dbReference>
<accession>A0A323UFG0</accession>
<dbReference type="AlphaFoldDB" id="A0A323UFG0"/>
<comment type="caution">
    <text evidence="9">The sequence shown here is derived from an EMBL/GenBank/DDBJ whole genome shotgun (WGS) entry which is preliminary data.</text>
</comment>
<dbReference type="OrthoDB" id="9812068at2"/>
<dbReference type="NCBIfam" id="TIGR00225">
    <property type="entry name" value="prc"/>
    <property type="match status" value="1"/>
</dbReference>
<dbReference type="Gene3D" id="3.90.226.10">
    <property type="entry name" value="2-enoyl-CoA Hydratase, Chain A, domain 1"/>
    <property type="match status" value="1"/>
</dbReference>
<dbReference type="FunFam" id="3.90.226.10:FF:000029">
    <property type="entry name" value="Peptidase, S41 family"/>
    <property type="match status" value="1"/>
</dbReference>
<comment type="similarity">
    <text evidence="1 5">Belongs to the peptidase S41A family.</text>
</comment>
<feature type="signal peptide" evidence="7">
    <location>
        <begin position="1"/>
        <end position="24"/>
    </location>
</feature>
<dbReference type="GO" id="GO:0007165">
    <property type="term" value="P:signal transduction"/>
    <property type="evidence" value="ECO:0007669"/>
    <property type="project" value="TreeGrafter"/>
</dbReference>
<evidence type="ECO:0000256" key="2">
    <source>
        <dbReference type="ARBA" id="ARBA00022670"/>
    </source>
</evidence>
<dbReference type="PROSITE" id="PS50106">
    <property type="entry name" value="PDZ"/>
    <property type="match status" value="1"/>
</dbReference>
<feature type="compositionally biased region" description="Basic and acidic residues" evidence="6">
    <location>
        <begin position="389"/>
        <end position="409"/>
    </location>
</feature>